<evidence type="ECO:0008006" key="3">
    <source>
        <dbReference type="Google" id="ProtNLM"/>
    </source>
</evidence>
<protein>
    <recommendedName>
        <fullName evidence="3">28S ribosomal protein S33, mitochondrial</fullName>
    </recommendedName>
</protein>
<dbReference type="AlphaFoldDB" id="A0A813PMZ3"/>
<gene>
    <name evidence="1" type="ORF">XAT740_LOCUS427</name>
</gene>
<dbReference type="InterPro" id="IPR013219">
    <property type="entry name" value="Ribosomal_mS33"/>
</dbReference>
<dbReference type="Proteomes" id="UP000663828">
    <property type="component" value="Unassembled WGS sequence"/>
</dbReference>
<reference evidence="1" key="1">
    <citation type="submission" date="2021-02" db="EMBL/GenBank/DDBJ databases">
        <authorList>
            <person name="Nowell W R."/>
        </authorList>
    </citation>
    <scope>NUCLEOTIDE SEQUENCE</scope>
</reference>
<evidence type="ECO:0000313" key="1">
    <source>
        <dbReference type="EMBL" id="CAF0751157.1"/>
    </source>
</evidence>
<proteinExistence type="predicted"/>
<evidence type="ECO:0000313" key="2">
    <source>
        <dbReference type="Proteomes" id="UP000663828"/>
    </source>
</evidence>
<accession>A0A813PMZ3</accession>
<keyword evidence="2" id="KW-1185">Reference proteome</keyword>
<sequence length="127" mass="15360">MAAPMSGYAQRMIRLSQRIFTEYPKIAFARKEHREQHEKFLRFLDDRPHTSGTLVSMNYYPRYGEIYRLMEGLREYGLFRNEHRDFQEEVVRLRVLRGKQRKNMRLLYPKRMPELAPCCKTSPSSKK</sequence>
<organism evidence="1 2">
    <name type="scientific">Adineta ricciae</name>
    <name type="common">Rotifer</name>
    <dbReference type="NCBI Taxonomy" id="249248"/>
    <lineage>
        <taxon>Eukaryota</taxon>
        <taxon>Metazoa</taxon>
        <taxon>Spiralia</taxon>
        <taxon>Gnathifera</taxon>
        <taxon>Rotifera</taxon>
        <taxon>Eurotatoria</taxon>
        <taxon>Bdelloidea</taxon>
        <taxon>Adinetida</taxon>
        <taxon>Adinetidae</taxon>
        <taxon>Adineta</taxon>
    </lineage>
</organism>
<dbReference type="Pfam" id="PF08293">
    <property type="entry name" value="MRP-S33"/>
    <property type="match status" value="1"/>
</dbReference>
<name>A0A813PMZ3_ADIRI</name>
<dbReference type="EMBL" id="CAJNOR010000012">
    <property type="protein sequence ID" value="CAF0751157.1"/>
    <property type="molecule type" value="Genomic_DNA"/>
</dbReference>
<comment type="caution">
    <text evidence="1">The sequence shown here is derived from an EMBL/GenBank/DDBJ whole genome shotgun (WGS) entry which is preliminary data.</text>
</comment>